<keyword evidence="7 13" id="KW-0133">Cell shape</keyword>
<dbReference type="RefSeq" id="WP_149567005.1">
    <property type="nucleotide sequence ID" value="NZ_CP035807.1"/>
</dbReference>
<feature type="transmembrane region" description="Helical" evidence="13">
    <location>
        <begin position="134"/>
        <end position="151"/>
    </location>
</feature>
<comment type="subcellular location">
    <subcellularLocation>
        <location evidence="13">Cell membrane</location>
        <topology evidence="13">Multi-pass membrane protein</topology>
    </subcellularLocation>
    <subcellularLocation>
        <location evidence="1">Membrane</location>
        <topology evidence="1">Multi-pass membrane protein</topology>
    </subcellularLocation>
</comment>
<evidence type="ECO:0000256" key="14">
    <source>
        <dbReference type="NCBIfam" id="TIGR00445"/>
    </source>
</evidence>
<dbReference type="GO" id="GO:0046872">
    <property type="term" value="F:metal ion binding"/>
    <property type="evidence" value="ECO:0007669"/>
    <property type="project" value="UniProtKB-KW"/>
</dbReference>
<evidence type="ECO:0000256" key="7">
    <source>
        <dbReference type="ARBA" id="ARBA00022960"/>
    </source>
</evidence>
<proteinExistence type="inferred from homology"/>
<feature type="binding site" evidence="15">
    <location>
        <position position="266"/>
    </location>
    <ligand>
        <name>Mg(2+)</name>
        <dbReference type="ChEBI" id="CHEBI:18420"/>
    </ligand>
</feature>
<evidence type="ECO:0000256" key="12">
    <source>
        <dbReference type="ARBA" id="ARBA00023316"/>
    </source>
</evidence>
<dbReference type="OrthoDB" id="9805475at2"/>
<keyword evidence="13 15" id="KW-0479">Metal-binding</keyword>
<evidence type="ECO:0000256" key="4">
    <source>
        <dbReference type="ARBA" id="ARBA00022618"/>
    </source>
</evidence>
<evidence type="ECO:0000256" key="5">
    <source>
        <dbReference type="ARBA" id="ARBA00022679"/>
    </source>
</evidence>
<keyword evidence="13 15" id="KW-0460">Magnesium</keyword>
<dbReference type="CDD" id="cd06852">
    <property type="entry name" value="GT_MraY"/>
    <property type="match status" value="1"/>
</dbReference>
<comment type="cofactor">
    <cofactor evidence="13 15">
        <name>Mg(2+)</name>
        <dbReference type="ChEBI" id="CHEBI:18420"/>
    </cofactor>
</comment>
<feature type="transmembrane region" description="Helical" evidence="13">
    <location>
        <begin position="238"/>
        <end position="255"/>
    </location>
</feature>
<keyword evidence="11 13" id="KW-0131">Cell cycle</keyword>
<name>A0A5C1Q8J1_9SPIO</name>
<keyword evidence="12 13" id="KW-0961">Cell wall biogenesis/degradation</keyword>
<keyword evidence="10 13" id="KW-0472">Membrane</keyword>
<comment type="function">
    <text evidence="13">Catalyzes the initial step of the lipid cycle reactions in the biosynthesis of the cell wall peptidoglycan: transfers peptidoglycan precursor phospho-MurNAc-pentapeptide from UDP-MurNAc-pentapeptide onto the lipid carrier undecaprenyl phosphate, yielding undecaprenyl-pyrophosphoryl-MurNAc-pentapeptide, known as lipid I.</text>
</comment>
<dbReference type="GO" id="GO:0008963">
    <property type="term" value="F:phospho-N-acetylmuramoyl-pentapeptide-transferase activity"/>
    <property type="evidence" value="ECO:0007669"/>
    <property type="project" value="UniProtKB-UniRule"/>
</dbReference>
<dbReference type="PROSITE" id="PS01348">
    <property type="entry name" value="MRAY_2"/>
    <property type="match status" value="1"/>
</dbReference>
<evidence type="ECO:0000256" key="1">
    <source>
        <dbReference type="ARBA" id="ARBA00004141"/>
    </source>
</evidence>
<evidence type="ECO:0000256" key="6">
    <source>
        <dbReference type="ARBA" id="ARBA00022692"/>
    </source>
</evidence>
<dbReference type="KEGG" id="sper:EW093_03205"/>
<dbReference type="Proteomes" id="UP000323824">
    <property type="component" value="Chromosome"/>
</dbReference>
<evidence type="ECO:0000256" key="11">
    <source>
        <dbReference type="ARBA" id="ARBA00023306"/>
    </source>
</evidence>
<dbReference type="GO" id="GO:0051992">
    <property type="term" value="F:UDP-N-acetylmuramoyl-L-alanyl-D-glutamyl-meso-2,6-diaminopimelyl-D-alanyl-D-alanine:undecaprenyl-phosphate transferase activity"/>
    <property type="evidence" value="ECO:0007669"/>
    <property type="project" value="RHEA"/>
</dbReference>
<dbReference type="InterPro" id="IPR018480">
    <property type="entry name" value="PNAcMuramoyl-5peptid_Trfase_CS"/>
</dbReference>
<evidence type="ECO:0000256" key="2">
    <source>
        <dbReference type="ARBA" id="ARBA00005583"/>
    </source>
</evidence>
<feature type="transmembrane region" description="Helical" evidence="13">
    <location>
        <begin position="262"/>
        <end position="282"/>
    </location>
</feature>
<reference evidence="16 17" key="2">
    <citation type="submission" date="2019-09" db="EMBL/GenBank/DDBJ databases">
        <title>Complete Genome Sequence and Methylome Analysis of free living Spirochaetas.</title>
        <authorList>
            <person name="Leshcheva N."/>
            <person name="Mikheeva N."/>
        </authorList>
    </citation>
    <scope>NUCLEOTIDE SEQUENCE [LARGE SCALE GENOMIC DNA]</scope>
    <source>
        <strain evidence="16 17">P</strain>
    </source>
</reference>
<dbReference type="GO" id="GO:0051301">
    <property type="term" value="P:cell division"/>
    <property type="evidence" value="ECO:0007669"/>
    <property type="project" value="UniProtKB-KW"/>
</dbReference>
<dbReference type="Pfam" id="PF00953">
    <property type="entry name" value="Glycos_transf_4"/>
    <property type="match status" value="1"/>
</dbReference>
<evidence type="ECO:0000313" key="16">
    <source>
        <dbReference type="EMBL" id="QEN03747.1"/>
    </source>
</evidence>
<gene>
    <name evidence="13" type="primary">mraY</name>
    <name evidence="16" type="ORF">EW093_03205</name>
</gene>
<comment type="catalytic activity">
    <reaction evidence="13">
        <text>UDP-N-acetyl-alpha-D-muramoyl-L-alanyl-gamma-D-glutamyl-meso-2,6-diaminopimeloyl-D-alanyl-D-alanine + di-trans,octa-cis-undecaprenyl phosphate = di-trans,octa-cis-undecaprenyl diphospho-N-acetyl-alpha-D-muramoyl-L-alanyl-D-glutamyl-meso-2,6-diaminopimeloyl-D-alanyl-D-alanine + UMP</text>
        <dbReference type="Rhea" id="RHEA:28386"/>
        <dbReference type="ChEBI" id="CHEBI:57865"/>
        <dbReference type="ChEBI" id="CHEBI:60392"/>
        <dbReference type="ChEBI" id="CHEBI:61386"/>
        <dbReference type="ChEBI" id="CHEBI:61387"/>
        <dbReference type="EC" id="2.7.8.13"/>
    </reaction>
</comment>
<dbReference type="EC" id="2.7.8.13" evidence="13 14"/>
<dbReference type="UniPathway" id="UPA00219"/>
<dbReference type="AlphaFoldDB" id="A0A5C1Q8J1"/>
<comment type="similarity">
    <text evidence="2 13">Belongs to the glycosyltransferase 4 family. MraY subfamily.</text>
</comment>
<evidence type="ECO:0000256" key="10">
    <source>
        <dbReference type="ARBA" id="ARBA00023136"/>
    </source>
</evidence>
<dbReference type="PANTHER" id="PTHR22926">
    <property type="entry name" value="PHOSPHO-N-ACETYLMURAMOYL-PENTAPEPTIDE-TRANSFERASE"/>
    <property type="match status" value="1"/>
</dbReference>
<feature type="transmembrane region" description="Helical" evidence="13">
    <location>
        <begin position="337"/>
        <end position="356"/>
    </location>
</feature>
<evidence type="ECO:0000256" key="15">
    <source>
        <dbReference type="PIRSR" id="PIRSR600715-1"/>
    </source>
</evidence>
<reference evidence="16 17" key="1">
    <citation type="submission" date="2019-02" db="EMBL/GenBank/DDBJ databases">
        <authorList>
            <person name="Fomenkov A."/>
            <person name="Dubinina G."/>
            <person name="Grabovich M."/>
            <person name="Vincze T."/>
            <person name="Roberts R.J."/>
        </authorList>
    </citation>
    <scope>NUCLEOTIDE SEQUENCE [LARGE SCALE GENOMIC DNA]</scope>
    <source>
        <strain evidence="16 17">P</strain>
    </source>
</reference>
<dbReference type="PANTHER" id="PTHR22926:SF5">
    <property type="entry name" value="PHOSPHO-N-ACETYLMURAMOYL-PENTAPEPTIDE-TRANSFERASE HOMOLOG"/>
    <property type="match status" value="1"/>
</dbReference>
<feature type="transmembrane region" description="Helical" evidence="13">
    <location>
        <begin position="27"/>
        <end position="49"/>
    </location>
</feature>
<keyword evidence="3" id="KW-0997">Cell inner membrane</keyword>
<dbReference type="GO" id="GO:0005886">
    <property type="term" value="C:plasma membrane"/>
    <property type="evidence" value="ECO:0007669"/>
    <property type="project" value="UniProtKB-SubCell"/>
</dbReference>
<dbReference type="InterPro" id="IPR003524">
    <property type="entry name" value="PNAcMuramoyl-5peptid_Trfase"/>
</dbReference>
<dbReference type="NCBIfam" id="TIGR00445">
    <property type="entry name" value="mraY"/>
    <property type="match status" value="1"/>
</dbReference>
<feature type="transmembrane region" description="Helical" evidence="13">
    <location>
        <begin position="199"/>
        <end position="218"/>
    </location>
</feature>
<comment type="pathway">
    <text evidence="13">Cell wall biogenesis; peptidoglycan biosynthesis.</text>
</comment>
<dbReference type="EMBL" id="CP035807">
    <property type="protein sequence ID" value="QEN03747.1"/>
    <property type="molecule type" value="Genomic_DNA"/>
</dbReference>
<evidence type="ECO:0000256" key="9">
    <source>
        <dbReference type="ARBA" id="ARBA00022989"/>
    </source>
</evidence>
<feature type="transmembrane region" description="Helical" evidence="13">
    <location>
        <begin position="96"/>
        <end position="114"/>
    </location>
</feature>
<dbReference type="GO" id="GO:0009252">
    <property type="term" value="P:peptidoglycan biosynthetic process"/>
    <property type="evidence" value="ECO:0007669"/>
    <property type="project" value="UniProtKB-UniRule"/>
</dbReference>
<dbReference type="HAMAP" id="MF_00038">
    <property type="entry name" value="MraY"/>
    <property type="match status" value="1"/>
</dbReference>
<keyword evidence="4 13" id="KW-0132">Cell division</keyword>
<organism evidence="16 17">
    <name type="scientific">Thiospirochaeta perfilievii</name>
    <dbReference type="NCBI Taxonomy" id="252967"/>
    <lineage>
        <taxon>Bacteria</taxon>
        <taxon>Pseudomonadati</taxon>
        <taxon>Spirochaetota</taxon>
        <taxon>Spirochaetia</taxon>
        <taxon>Spirochaetales</taxon>
        <taxon>Spirochaetaceae</taxon>
        <taxon>Thiospirochaeta</taxon>
    </lineage>
</organism>
<keyword evidence="5 13" id="KW-0808">Transferase</keyword>
<evidence type="ECO:0000256" key="3">
    <source>
        <dbReference type="ARBA" id="ARBA00022519"/>
    </source>
</evidence>
<accession>A0A5C1Q8J1</accession>
<sequence length="359" mass="39849">MFKALLYPLKDSVSFLNIFQYISFRSAYAAVTAILISFILGPWIIKFLTKIKMGQEVRHDGPQSHLKKSGTPTMGGFIIIVSVIISVVLWQDIRSFYSWLVIGAFVSFGFLGFLDDYLKISRKSSEGLRSRFKLIGQVFIASVVAILLYLHGSEEFSKLYIPFLKRHVIDLGIFMIPVIVFYIVGISNAVNLTDGLDGLATGLVLFATIALAVITYLSGRPDFSEYLNIPFVPGGGELTVFSLALVGACIGFLWFNCYPAQVFMGDTGSLALGGVLGVISIIVKKEVLFLIIGGVFVMETLSVIIQVFWFKRTGKRVFKMAPIHHHFELKGWAESKVINRFWIIGGMLAILGLSMLKTQ</sequence>
<evidence type="ECO:0000256" key="13">
    <source>
        <dbReference type="HAMAP-Rule" id="MF_00038"/>
    </source>
</evidence>
<protein>
    <recommendedName>
        <fullName evidence="13 14">Phospho-N-acetylmuramoyl-pentapeptide-transferase</fullName>
        <ecNumber evidence="13 14">2.7.8.13</ecNumber>
    </recommendedName>
    <alternativeName>
        <fullName evidence="13">UDP-MurNAc-pentapeptide phosphotransferase</fullName>
    </alternativeName>
</protein>
<dbReference type="GO" id="GO:0008360">
    <property type="term" value="P:regulation of cell shape"/>
    <property type="evidence" value="ECO:0007669"/>
    <property type="project" value="UniProtKB-KW"/>
</dbReference>
<keyword evidence="6 13" id="KW-0812">Transmembrane</keyword>
<feature type="binding site" evidence="15">
    <location>
        <position position="191"/>
    </location>
    <ligand>
        <name>Mg(2+)</name>
        <dbReference type="ChEBI" id="CHEBI:18420"/>
    </ligand>
</feature>
<keyword evidence="9 13" id="KW-1133">Transmembrane helix</keyword>
<evidence type="ECO:0000313" key="17">
    <source>
        <dbReference type="Proteomes" id="UP000323824"/>
    </source>
</evidence>
<feature type="transmembrane region" description="Helical" evidence="13">
    <location>
        <begin position="288"/>
        <end position="310"/>
    </location>
</feature>
<keyword evidence="13" id="KW-1003">Cell membrane</keyword>
<dbReference type="InterPro" id="IPR000715">
    <property type="entry name" value="Glycosyl_transferase_4"/>
</dbReference>
<evidence type="ECO:0000256" key="8">
    <source>
        <dbReference type="ARBA" id="ARBA00022984"/>
    </source>
</evidence>
<dbReference type="GO" id="GO:0071555">
    <property type="term" value="P:cell wall organization"/>
    <property type="evidence" value="ECO:0007669"/>
    <property type="project" value="UniProtKB-KW"/>
</dbReference>
<feature type="transmembrane region" description="Helical" evidence="13">
    <location>
        <begin position="171"/>
        <end position="192"/>
    </location>
</feature>
<feature type="transmembrane region" description="Helical" evidence="13">
    <location>
        <begin position="70"/>
        <end position="90"/>
    </location>
</feature>
<keyword evidence="17" id="KW-1185">Reference proteome</keyword>
<keyword evidence="8 13" id="KW-0573">Peptidoglycan synthesis</keyword>